<dbReference type="EMBL" id="NCKW01020134">
    <property type="protein sequence ID" value="POM58887.1"/>
    <property type="molecule type" value="Genomic_DNA"/>
</dbReference>
<evidence type="ECO:0000313" key="3">
    <source>
        <dbReference type="Proteomes" id="UP000237271"/>
    </source>
</evidence>
<dbReference type="AlphaFoldDB" id="A0A2P4X014"/>
<dbReference type="PANTHER" id="PTHR47236:SF4">
    <property type="entry name" value="GENE 9195-RELATED"/>
    <property type="match status" value="1"/>
</dbReference>
<keyword evidence="3" id="KW-1185">Reference proteome</keyword>
<protein>
    <recommendedName>
        <fullName evidence="4">Tyrosine-protein kinase ephrin type A/B receptor-like domain-containing protein</fullName>
    </recommendedName>
</protein>
<keyword evidence="1" id="KW-0732">Signal</keyword>
<evidence type="ECO:0008006" key="4">
    <source>
        <dbReference type="Google" id="ProtNLM"/>
    </source>
</evidence>
<dbReference type="SMART" id="SM01411">
    <property type="entry name" value="Ephrin_rec_like"/>
    <property type="match status" value="6"/>
</dbReference>
<evidence type="ECO:0000256" key="1">
    <source>
        <dbReference type="SAM" id="SignalP"/>
    </source>
</evidence>
<feature type="chain" id="PRO_5015106618" description="Tyrosine-protein kinase ephrin type A/B receptor-like domain-containing protein" evidence="1">
    <location>
        <begin position="21"/>
        <end position="546"/>
    </location>
</feature>
<feature type="signal peptide" evidence="1">
    <location>
        <begin position="1"/>
        <end position="20"/>
    </location>
</feature>
<comment type="caution">
    <text evidence="2">The sequence shown here is derived from an EMBL/GenBank/DDBJ whole genome shotgun (WGS) entry which is preliminary data.</text>
</comment>
<dbReference type="OrthoDB" id="185085at2759"/>
<dbReference type="SUPFAM" id="SSF57184">
    <property type="entry name" value="Growth factor receptor domain"/>
    <property type="match status" value="1"/>
</dbReference>
<dbReference type="PANTHER" id="PTHR47236">
    <property type="entry name" value="GENE, 32742-RELATED-RELATED"/>
    <property type="match status" value="1"/>
</dbReference>
<dbReference type="InterPro" id="IPR009030">
    <property type="entry name" value="Growth_fac_rcpt_cys_sf"/>
</dbReference>
<dbReference type="Proteomes" id="UP000237271">
    <property type="component" value="Unassembled WGS sequence"/>
</dbReference>
<gene>
    <name evidence="2" type="ORF">PHPALM_36409</name>
</gene>
<reference evidence="2 3" key="1">
    <citation type="journal article" date="2017" name="Genome Biol. Evol.">
        <title>Phytophthora megakarya and P. palmivora, closely related causal agents of cacao black pod rot, underwent increases in genome sizes and gene numbers by different mechanisms.</title>
        <authorList>
            <person name="Ali S.S."/>
            <person name="Shao J."/>
            <person name="Lary D.J."/>
            <person name="Kronmiller B."/>
            <person name="Shen D."/>
            <person name="Strem M.D."/>
            <person name="Amoako-Attah I."/>
            <person name="Akrofi A.Y."/>
            <person name="Begoude B.A."/>
            <person name="Ten Hoopen G.M."/>
            <person name="Coulibaly K."/>
            <person name="Kebe B.I."/>
            <person name="Melnick R.L."/>
            <person name="Guiltinan M.J."/>
            <person name="Tyler B.M."/>
            <person name="Meinhardt L.W."/>
            <person name="Bailey B.A."/>
        </authorList>
    </citation>
    <scope>NUCLEOTIDE SEQUENCE [LARGE SCALE GENOMIC DNA]</scope>
    <source>
        <strain evidence="3">sbr112.9</strain>
    </source>
</reference>
<name>A0A2P4X014_9STRA</name>
<sequence>MRRLVLAICCALVAVPTTEALVCNAGTYFDGIKCSRCPGGTFGVAPGLTSPSCSGLCSAGFFCPEGSTSPRAKSCGASIYYCPPGSAERQHVDPGYYTITFPTDQTNLPLIDSSKRGAGKQIRCEKGYYCVFGIRRVCRAGVFGDSTRLTTPECSEPCPRGSYCPEATNVPIPCPPGTFGGELGLTNAQCSGLCPIGFYCEIGTVTPAPCPAGTYGASQGLISSACSSKCSTIGGLLSCLPSPCLAGYYCPLATTVPLACGAVDVFCPEGSPIPTTATTGYYTTWKADTGTSVTEEQFAFDYVEGHQLAAQNQTIRSDQHICEKGSYCIGGVKRLCPAGTYGASEGLSTAACTAPCPVGFYCPTGTADYSLFPCMQRTSFCRLGSSIPIAVDAGYFTVATQAGLRTDETICPIGSYCIGGVQRLCPESTYGSTPGLTSTTCSGKCQSGYVCPQGSTSARQSPCAAGSYSRNGKFCSPCSPGYWCDVGSPDPQQHECGADNKYCPLGSSAALSVRDGYYGAGQQLNTHTSEALCIIRNAPHLPQCPT</sequence>
<accession>A0A2P4X014</accession>
<organism evidence="2 3">
    <name type="scientific">Phytophthora palmivora</name>
    <dbReference type="NCBI Taxonomy" id="4796"/>
    <lineage>
        <taxon>Eukaryota</taxon>
        <taxon>Sar</taxon>
        <taxon>Stramenopiles</taxon>
        <taxon>Oomycota</taxon>
        <taxon>Peronosporomycetes</taxon>
        <taxon>Peronosporales</taxon>
        <taxon>Peronosporaceae</taxon>
        <taxon>Phytophthora</taxon>
    </lineage>
</organism>
<evidence type="ECO:0000313" key="2">
    <source>
        <dbReference type="EMBL" id="POM58887.1"/>
    </source>
</evidence>
<proteinExistence type="predicted"/>